<dbReference type="InterPro" id="IPR036515">
    <property type="entry name" value="Transposase_17_sf"/>
</dbReference>
<feature type="non-terminal residue" evidence="2">
    <location>
        <position position="189"/>
    </location>
</feature>
<dbReference type="Proteomes" id="UP000885847">
    <property type="component" value="Unassembled WGS sequence"/>
</dbReference>
<dbReference type="SUPFAM" id="SSF143422">
    <property type="entry name" value="Transposase IS200-like"/>
    <property type="match status" value="1"/>
</dbReference>
<dbReference type="PANTHER" id="PTHR34322:SF2">
    <property type="entry name" value="TRANSPOSASE IS200-LIKE DOMAIN-CONTAINING PROTEIN"/>
    <property type="match status" value="1"/>
</dbReference>
<proteinExistence type="predicted"/>
<organism evidence="2">
    <name type="scientific">candidate division WOR-3 bacterium</name>
    <dbReference type="NCBI Taxonomy" id="2052148"/>
    <lineage>
        <taxon>Bacteria</taxon>
        <taxon>Bacteria division WOR-3</taxon>
    </lineage>
</organism>
<evidence type="ECO:0000313" key="2">
    <source>
        <dbReference type="EMBL" id="HDI82381.1"/>
    </source>
</evidence>
<feature type="domain" description="Transposase IS200-like" evidence="1">
    <location>
        <begin position="8"/>
        <end position="122"/>
    </location>
</feature>
<dbReference type="EMBL" id="DQWE01000053">
    <property type="protein sequence ID" value="HDI82381.1"/>
    <property type="molecule type" value="Genomic_DNA"/>
</dbReference>
<dbReference type="Pfam" id="PF01797">
    <property type="entry name" value="Y1_Tnp"/>
    <property type="match status" value="1"/>
</dbReference>
<dbReference type="GO" id="GO:0006313">
    <property type="term" value="P:DNA transposition"/>
    <property type="evidence" value="ECO:0007669"/>
    <property type="project" value="InterPro"/>
</dbReference>
<comment type="caution">
    <text evidence="2">The sequence shown here is derived from an EMBL/GenBank/DDBJ whole genome shotgun (WGS) entry which is preliminary data.</text>
</comment>
<dbReference type="GO" id="GO:0003677">
    <property type="term" value="F:DNA binding"/>
    <property type="evidence" value="ECO:0007669"/>
    <property type="project" value="InterPro"/>
</dbReference>
<dbReference type="Gene3D" id="3.30.70.1290">
    <property type="entry name" value="Transposase IS200-like"/>
    <property type="match status" value="1"/>
</dbReference>
<dbReference type="InterPro" id="IPR002686">
    <property type="entry name" value="Transposase_17"/>
</dbReference>
<dbReference type="AlphaFoldDB" id="A0A7C0ZDJ0"/>
<name>A0A7C0ZDJ0_UNCW3</name>
<dbReference type="GO" id="GO:0004803">
    <property type="term" value="F:transposase activity"/>
    <property type="evidence" value="ECO:0007669"/>
    <property type="project" value="InterPro"/>
</dbReference>
<accession>A0A7C0ZDJ0</accession>
<dbReference type="PANTHER" id="PTHR34322">
    <property type="entry name" value="TRANSPOSASE, Y1_TNP DOMAIN-CONTAINING"/>
    <property type="match status" value="1"/>
</dbReference>
<protein>
    <recommendedName>
        <fullName evidence="1">Transposase IS200-like domain-containing protein</fullName>
    </recommendedName>
</protein>
<reference evidence="2" key="1">
    <citation type="journal article" date="2020" name="mSystems">
        <title>Genome- and Community-Level Interaction Insights into Carbon Utilization and Element Cycling Functions of Hydrothermarchaeota in Hydrothermal Sediment.</title>
        <authorList>
            <person name="Zhou Z."/>
            <person name="Liu Y."/>
            <person name="Xu W."/>
            <person name="Pan J."/>
            <person name="Luo Z.H."/>
            <person name="Li M."/>
        </authorList>
    </citation>
    <scope>NUCLEOTIDE SEQUENCE [LARGE SCALE GENOMIC DNA]</scope>
    <source>
        <strain evidence="2">HyVt-102</strain>
    </source>
</reference>
<gene>
    <name evidence="2" type="ORF">ENF18_01145</name>
</gene>
<dbReference type="SMART" id="SM01321">
    <property type="entry name" value="Y1_Tnp"/>
    <property type="match status" value="1"/>
</dbReference>
<sequence length="189" mass="22165">MRHARVTYEGAYHHIVSRGLRGEPVFLSSKLKNYFLILLAEAKNKYRIKIFAYCLMDNHYHLVLQNSSGRLGDFMRYLNGTFGKYYRYLEGGKGYVFQDRYKSTLIQDETYMIMVLTYVLLNPVRAGIVKNPYEYIWSSISDYFSEKTSGLVDHEFVEGVIGDKDKLDALFMDWISRDKSPDVKRTRFG</sequence>
<evidence type="ECO:0000259" key="1">
    <source>
        <dbReference type="SMART" id="SM01321"/>
    </source>
</evidence>